<dbReference type="PROSITE" id="PS50011">
    <property type="entry name" value="PROTEIN_KINASE_DOM"/>
    <property type="match status" value="1"/>
</dbReference>
<keyword evidence="3" id="KW-0808">Transferase</keyword>
<proteinExistence type="predicted"/>
<accession>A0A8T0I7Z3</accession>
<dbReference type="InterPro" id="IPR003591">
    <property type="entry name" value="Leu-rich_rpt_typical-subtyp"/>
</dbReference>
<keyword evidence="5 14" id="KW-0732">Signal</keyword>
<dbReference type="GO" id="GO:0016020">
    <property type="term" value="C:membrane"/>
    <property type="evidence" value="ECO:0007669"/>
    <property type="project" value="UniProtKB-SubCell"/>
</dbReference>
<dbReference type="Gene3D" id="3.80.10.10">
    <property type="entry name" value="Ribonuclease Inhibitor"/>
    <property type="match status" value="2"/>
</dbReference>
<keyword evidence="4 13" id="KW-0812">Transmembrane</keyword>
<dbReference type="PROSITE" id="PS00109">
    <property type="entry name" value="PROTEIN_KINASE_TYR"/>
    <property type="match status" value="1"/>
</dbReference>
<keyword evidence="17" id="KW-1185">Reference proteome</keyword>
<keyword evidence="8" id="KW-0067">ATP-binding</keyword>
<dbReference type="GO" id="GO:0005524">
    <property type="term" value="F:ATP binding"/>
    <property type="evidence" value="ECO:0007669"/>
    <property type="project" value="UniProtKB-KW"/>
</dbReference>
<comment type="subcellular location">
    <subcellularLocation>
        <location evidence="1">Membrane</location>
        <topology evidence="1">Single-pass type I membrane protein</topology>
    </subcellularLocation>
</comment>
<evidence type="ECO:0000256" key="11">
    <source>
        <dbReference type="ARBA" id="ARBA00023170"/>
    </source>
</evidence>
<evidence type="ECO:0000256" key="1">
    <source>
        <dbReference type="ARBA" id="ARBA00004479"/>
    </source>
</evidence>
<dbReference type="SUPFAM" id="SSF56112">
    <property type="entry name" value="Protein kinase-like (PK-like)"/>
    <property type="match status" value="1"/>
</dbReference>
<dbReference type="SUPFAM" id="SSF52058">
    <property type="entry name" value="L domain-like"/>
    <property type="match status" value="2"/>
</dbReference>
<evidence type="ECO:0000256" key="7">
    <source>
        <dbReference type="ARBA" id="ARBA00022741"/>
    </source>
</evidence>
<dbReference type="Gene3D" id="1.10.510.10">
    <property type="entry name" value="Transferase(Phosphotransferase) domain 1"/>
    <property type="match status" value="1"/>
</dbReference>
<organism evidence="16 17">
    <name type="scientific">Ceratodon purpureus</name>
    <name type="common">Fire moss</name>
    <name type="synonym">Dicranum purpureum</name>
    <dbReference type="NCBI Taxonomy" id="3225"/>
    <lineage>
        <taxon>Eukaryota</taxon>
        <taxon>Viridiplantae</taxon>
        <taxon>Streptophyta</taxon>
        <taxon>Embryophyta</taxon>
        <taxon>Bryophyta</taxon>
        <taxon>Bryophytina</taxon>
        <taxon>Bryopsida</taxon>
        <taxon>Dicranidae</taxon>
        <taxon>Pseudoditrichales</taxon>
        <taxon>Ditrichaceae</taxon>
        <taxon>Ceratodon</taxon>
    </lineage>
</organism>
<dbReference type="PROSITE" id="PS51450">
    <property type="entry name" value="LRR"/>
    <property type="match status" value="2"/>
</dbReference>
<evidence type="ECO:0000256" key="2">
    <source>
        <dbReference type="ARBA" id="ARBA00022614"/>
    </source>
</evidence>
<evidence type="ECO:0000256" key="5">
    <source>
        <dbReference type="ARBA" id="ARBA00022729"/>
    </source>
</evidence>
<sequence length="972" mass="106882">MTGLSGRALPLLLVTLVFLHSVSAQTLRDDEQHLSAFLKNVLPDYSSMLNLSRPTCQWERLSCIGLGAQQRIYRLYLGGMQLNGSIPYGTLGALSALTVLDLSNNSLCGEIPYDIFTLSNLMYLGLSNNRFTGNLPWGVSNLYQLMKLDLAANLLSGSLPSSLGDLWSLKFLDLHDNNFTGPMPAFSRTKFLRYLDLSSNRISGSVPLETFKNPQMLVLNLSRNLLTGNFPSGLNWLSNIRNVDFSENLFDGGIPDLSNLEQLRLFSVHSNRLNGSFPYNVTRLPYLKSLSVANNKLTGPLPPLPWGSSSGQIQVLDCRNNSLSGIIPEGLLASSNLTIVRLGNNAFTGSIPTNLTDQLEELDLHSNNFTGQMPWALSRLELLRKVDLSSNQLNGSIQWGVTEIRSLQYLSLAENPFKEGPLPDFSQMVNLVHLNLSSCNLNGSIPDSVGELRSLVKLDMSHNHLTGIIPSNLSKTTNLTSLDLSYNNLTGSIPQELVVLTHLSSLNVSFNNLSGEIPHANQWTTFYDSSFLGNPLLCGAVVKRVCPLLFPPPPSLPSSLAPAPAPIIQPPVHRPASKQLTISAIVGIALGVSLAFIAALGTFILFHQKKYRRAPLKEANYLNNPVAFESNPTAWAAQIPQPASIPVIMFEKPLLNLTFADLLHATNKFHKDAQLAEGRYGPTFKGVLPGGFQIVVKVLYDGGPGNELEKAAQLEALGKIRHPNLVSLVGYCLVAGERLLVYEFMENGDVFHCLHDSSEETHHPDHWTQETWEDAHEKFIVSEELSWPIRHRIAVGVARALAFLHHGCSPTVNHRDVTSSNIMLDSQYEPHLAGCGLAGLVEFGTRHQTSLMGGSFGYVPPEYGQTRNATPRGDVYSFGVVLLELVTGKRPTGHYFHDSYGGDLVGWVRSLIKEKRGYKCLDPKLLATGVESEMLETLRIGYLCTAEVPTKRPTMQQVVGLLKDIHVEITYM</sequence>
<evidence type="ECO:0000256" key="3">
    <source>
        <dbReference type="ARBA" id="ARBA00022679"/>
    </source>
</evidence>
<dbReference type="InterPro" id="IPR051716">
    <property type="entry name" value="Plant_RL_S/T_kinase"/>
</dbReference>
<dbReference type="FunFam" id="3.80.10.10:FF:000095">
    <property type="entry name" value="LRR receptor-like serine/threonine-protein kinase GSO1"/>
    <property type="match status" value="2"/>
</dbReference>
<dbReference type="InterPro" id="IPR001245">
    <property type="entry name" value="Ser-Thr/Tyr_kinase_cat_dom"/>
</dbReference>
<evidence type="ECO:0000256" key="6">
    <source>
        <dbReference type="ARBA" id="ARBA00022737"/>
    </source>
</evidence>
<evidence type="ECO:0000256" key="4">
    <source>
        <dbReference type="ARBA" id="ARBA00022692"/>
    </source>
</evidence>
<evidence type="ECO:0000313" key="16">
    <source>
        <dbReference type="EMBL" id="KAG0578608.1"/>
    </source>
</evidence>
<gene>
    <name evidence="16" type="ORF">KC19_4G036500</name>
</gene>
<dbReference type="InterPro" id="IPR008266">
    <property type="entry name" value="Tyr_kinase_AS"/>
</dbReference>
<reference evidence="16" key="1">
    <citation type="submission" date="2020-06" db="EMBL/GenBank/DDBJ databases">
        <title>WGS assembly of Ceratodon purpureus strain R40.</title>
        <authorList>
            <person name="Carey S.B."/>
            <person name="Jenkins J."/>
            <person name="Shu S."/>
            <person name="Lovell J.T."/>
            <person name="Sreedasyam A."/>
            <person name="Maumus F."/>
            <person name="Tiley G.P."/>
            <person name="Fernandez-Pozo N."/>
            <person name="Barry K."/>
            <person name="Chen C."/>
            <person name="Wang M."/>
            <person name="Lipzen A."/>
            <person name="Daum C."/>
            <person name="Saski C.A."/>
            <person name="Payton A.C."/>
            <person name="Mcbreen J.C."/>
            <person name="Conrad R.E."/>
            <person name="Kollar L.M."/>
            <person name="Olsson S."/>
            <person name="Huttunen S."/>
            <person name="Landis J.B."/>
            <person name="Wickett N.J."/>
            <person name="Johnson M.G."/>
            <person name="Rensing S.A."/>
            <person name="Grimwood J."/>
            <person name="Schmutz J."/>
            <person name="Mcdaniel S.F."/>
        </authorList>
    </citation>
    <scope>NUCLEOTIDE SEQUENCE</scope>
    <source>
        <strain evidence="16">R40</strain>
    </source>
</reference>
<dbReference type="FunFam" id="1.10.510.10:FF:000388">
    <property type="entry name" value="Leucine-rich repeat receptor-like tyrosine-protein kinase PXC3"/>
    <property type="match status" value="1"/>
</dbReference>
<dbReference type="EMBL" id="CM026424">
    <property type="protein sequence ID" value="KAG0578608.1"/>
    <property type="molecule type" value="Genomic_DNA"/>
</dbReference>
<protein>
    <recommendedName>
        <fullName evidence="15">Protein kinase domain-containing protein</fullName>
    </recommendedName>
</protein>
<keyword evidence="7" id="KW-0547">Nucleotide-binding</keyword>
<evidence type="ECO:0000256" key="9">
    <source>
        <dbReference type="ARBA" id="ARBA00022989"/>
    </source>
</evidence>
<dbReference type="Pfam" id="PF00560">
    <property type="entry name" value="LRR_1"/>
    <property type="match status" value="7"/>
</dbReference>
<evidence type="ECO:0000259" key="15">
    <source>
        <dbReference type="PROSITE" id="PS50011"/>
    </source>
</evidence>
<evidence type="ECO:0000313" key="17">
    <source>
        <dbReference type="Proteomes" id="UP000822688"/>
    </source>
</evidence>
<keyword evidence="9 13" id="KW-1133">Transmembrane helix</keyword>
<dbReference type="InterPro" id="IPR032675">
    <property type="entry name" value="LRR_dom_sf"/>
</dbReference>
<dbReference type="GO" id="GO:0004672">
    <property type="term" value="F:protein kinase activity"/>
    <property type="evidence" value="ECO:0007669"/>
    <property type="project" value="InterPro"/>
</dbReference>
<evidence type="ECO:0000256" key="14">
    <source>
        <dbReference type="SAM" id="SignalP"/>
    </source>
</evidence>
<dbReference type="Gene3D" id="3.30.200.20">
    <property type="entry name" value="Phosphorylase Kinase, domain 1"/>
    <property type="match status" value="1"/>
</dbReference>
<feature type="signal peptide" evidence="14">
    <location>
        <begin position="1"/>
        <end position="24"/>
    </location>
</feature>
<comment type="caution">
    <text evidence="16">The sequence shown here is derived from an EMBL/GenBank/DDBJ whole genome shotgun (WGS) entry which is preliminary data.</text>
</comment>
<feature type="domain" description="Protein kinase" evidence="15">
    <location>
        <begin position="669"/>
        <end position="969"/>
    </location>
</feature>
<dbReference type="Pfam" id="PF07714">
    <property type="entry name" value="PK_Tyr_Ser-Thr"/>
    <property type="match status" value="1"/>
</dbReference>
<dbReference type="PANTHER" id="PTHR48053:SF126">
    <property type="entry name" value="MDIS1-INTERACTING RECEPTOR LIKE KINASE 2-LIKE ISOFORM X1"/>
    <property type="match status" value="1"/>
</dbReference>
<name>A0A8T0I7Z3_CERPU</name>
<evidence type="ECO:0000256" key="10">
    <source>
        <dbReference type="ARBA" id="ARBA00023136"/>
    </source>
</evidence>
<keyword evidence="6" id="KW-0677">Repeat</keyword>
<dbReference type="SMART" id="SM00369">
    <property type="entry name" value="LRR_TYP"/>
    <property type="match status" value="5"/>
</dbReference>
<dbReference type="FunFam" id="3.30.200.20:FF:000466">
    <property type="entry name" value="Putative LRR receptor-like serine/threonine-protein kinase"/>
    <property type="match status" value="1"/>
</dbReference>
<evidence type="ECO:0000256" key="13">
    <source>
        <dbReference type="SAM" id="Phobius"/>
    </source>
</evidence>
<keyword evidence="10 13" id="KW-0472">Membrane</keyword>
<dbReference type="InterPro" id="IPR011009">
    <property type="entry name" value="Kinase-like_dom_sf"/>
</dbReference>
<dbReference type="Pfam" id="PF13855">
    <property type="entry name" value="LRR_8"/>
    <property type="match status" value="1"/>
</dbReference>
<dbReference type="InterPro" id="IPR001611">
    <property type="entry name" value="Leu-rich_rpt"/>
</dbReference>
<dbReference type="Proteomes" id="UP000822688">
    <property type="component" value="Chromosome 4"/>
</dbReference>
<feature type="transmembrane region" description="Helical" evidence="13">
    <location>
        <begin position="580"/>
        <end position="606"/>
    </location>
</feature>
<dbReference type="PANTHER" id="PTHR48053">
    <property type="entry name" value="LEUCINE RICH REPEAT FAMILY PROTEIN, EXPRESSED"/>
    <property type="match status" value="1"/>
</dbReference>
<dbReference type="InterPro" id="IPR000719">
    <property type="entry name" value="Prot_kinase_dom"/>
</dbReference>
<keyword evidence="11" id="KW-0675">Receptor</keyword>
<feature type="chain" id="PRO_5035890074" description="Protein kinase domain-containing protein" evidence="14">
    <location>
        <begin position="25"/>
        <end position="972"/>
    </location>
</feature>
<dbReference type="AlphaFoldDB" id="A0A8T0I7Z3"/>
<evidence type="ECO:0000256" key="8">
    <source>
        <dbReference type="ARBA" id="ARBA00022840"/>
    </source>
</evidence>
<keyword evidence="2" id="KW-0433">Leucine-rich repeat</keyword>
<evidence type="ECO:0000256" key="12">
    <source>
        <dbReference type="ARBA" id="ARBA00023180"/>
    </source>
</evidence>
<dbReference type="PRINTS" id="PR00019">
    <property type="entry name" value="LEURICHRPT"/>
</dbReference>
<keyword evidence="12" id="KW-0325">Glycoprotein</keyword>